<reference evidence="1 2" key="1">
    <citation type="submission" date="2019-05" db="EMBL/GenBank/DDBJ databases">
        <title>Another draft genome of Portunus trituberculatus and its Hox gene families provides insights of decapod evolution.</title>
        <authorList>
            <person name="Jeong J.-H."/>
            <person name="Song I."/>
            <person name="Kim S."/>
            <person name="Choi T."/>
            <person name="Kim D."/>
            <person name="Ryu S."/>
            <person name="Kim W."/>
        </authorList>
    </citation>
    <scope>NUCLEOTIDE SEQUENCE [LARGE SCALE GENOMIC DNA]</scope>
    <source>
        <tissue evidence="1">Muscle</tissue>
    </source>
</reference>
<comment type="caution">
    <text evidence="1">The sequence shown here is derived from an EMBL/GenBank/DDBJ whole genome shotgun (WGS) entry which is preliminary data.</text>
</comment>
<dbReference type="Proteomes" id="UP000324222">
    <property type="component" value="Unassembled WGS sequence"/>
</dbReference>
<organism evidence="1 2">
    <name type="scientific">Portunus trituberculatus</name>
    <name type="common">Swimming crab</name>
    <name type="synonym">Neptunus trituberculatus</name>
    <dbReference type="NCBI Taxonomy" id="210409"/>
    <lineage>
        <taxon>Eukaryota</taxon>
        <taxon>Metazoa</taxon>
        <taxon>Ecdysozoa</taxon>
        <taxon>Arthropoda</taxon>
        <taxon>Crustacea</taxon>
        <taxon>Multicrustacea</taxon>
        <taxon>Malacostraca</taxon>
        <taxon>Eumalacostraca</taxon>
        <taxon>Eucarida</taxon>
        <taxon>Decapoda</taxon>
        <taxon>Pleocyemata</taxon>
        <taxon>Brachyura</taxon>
        <taxon>Eubrachyura</taxon>
        <taxon>Portunoidea</taxon>
        <taxon>Portunidae</taxon>
        <taxon>Portuninae</taxon>
        <taxon>Portunus</taxon>
    </lineage>
</organism>
<accession>A0A5B7CK74</accession>
<evidence type="ECO:0000313" key="1">
    <source>
        <dbReference type="EMBL" id="MPC08756.1"/>
    </source>
</evidence>
<name>A0A5B7CK74_PORTR</name>
<gene>
    <name evidence="1" type="ORF">E2C01_001350</name>
</gene>
<keyword evidence="2" id="KW-1185">Reference proteome</keyword>
<dbReference type="AlphaFoldDB" id="A0A5B7CK74"/>
<sequence length="69" mass="7231">MPIHSGTPTTSPATPMVCAPERIGHSVWFYQAQATEHECFTHLVPCATTVDVVSGDNAGLGALAHGENL</sequence>
<protein>
    <submittedName>
        <fullName evidence="1">Uncharacterized protein</fullName>
    </submittedName>
</protein>
<evidence type="ECO:0000313" key="2">
    <source>
        <dbReference type="Proteomes" id="UP000324222"/>
    </source>
</evidence>
<proteinExistence type="predicted"/>
<dbReference type="EMBL" id="VSRR010000043">
    <property type="protein sequence ID" value="MPC08756.1"/>
    <property type="molecule type" value="Genomic_DNA"/>
</dbReference>